<dbReference type="OrthoDB" id="15200at2"/>
<proteinExistence type="inferred from homology"/>
<evidence type="ECO:0000313" key="2">
    <source>
        <dbReference type="EMBL" id="SEH06043.1"/>
    </source>
</evidence>
<dbReference type="Pfam" id="PF03683">
    <property type="entry name" value="UPF0175"/>
    <property type="match status" value="1"/>
</dbReference>
<organism evidence="2 3">
    <name type="scientific">Candidatus Venteria ishoeyi</name>
    <dbReference type="NCBI Taxonomy" id="1899563"/>
    <lineage>
        <taxon>Bacteria</taxon>
        <taxon>Pseudomonadati</taxon>
        <taxon>Pseudomonadota</taxon>
        <taxon>Gammaproteobacteria</taxon>
        <taxon>Thiotrichales</taxon>
        <taxon>Thiotrichaceae</taxon>
        <taxon>Venteria</taxon>
    </lineage>
</organism>
<dbReference type="AlphaFoldDB" id="A0A1H6F8Z0"/>
<dbReference type="PANTHER" id="PTHR37525">
    <property type="entry name" value="UPF0175 PROTEIN SSL1255"/>
    <property type="match status" value="1"/>
</dbReference>
<dbReference type="RefSeq" id="WP_103919873.1">
    <property type="nucleotide sequence ID" value="NZ_FMSV02000429.1"/>
</dbReference>
<dbReference type="InterPro" id="IPR005368">
    <property type="entry name" value="UPF0175"/>
</dbReference>
<reference evidence="2 3" key="1">
    <citation type="submission" date="2016-10" db="EMBL/GenBank/DDBJ databases">
        <authorList>
            <person name="de Groot N.N."/>
        </authorList>
    </citation>
    <scope>NUCLEOTIDE SEQUENCE [LARGE SCALE GENOMIC DNA]</scope>
    <source>
        <strain evidence="2">MBHS1</strain>
    </source>
</reference>
<protein>
    <submittedName>
        <fullName evidence="2">Uncharacterized protein</fullName>
    </submittedName>
</protein>
<sequence>MTNLSIPVPDTFFAALHKNPIELTQEIQLIAAANWYEAGLISQEKAAEFAGLSREAFMLEISRLGISPFQYTEESLARELADAD</sequence>
<evidence type="ECO:0000256" key="1">
    <source>
        <dbReference type="ARBA" id="ARBA00005651"/>
    </source>
</evidence>
<accession>A0A1H6F8Z0</accession>
<dbReference type="PANTHER" id="PTHR37525:SF1">
    <property type="entry name" value="UPF0175 PROTEIN SSL1255"/>
    <property type="match status" value="1"/>
</dbReference>
<evidence type="ECO:0000313" key="3">
    <source>
        <dbReference type="Proteomes" id="UP000236724"/>
    </source>
</evidence>
<gene>
    <name evidence="2" type="ORF">MBHS_01898</name>
</gene>
<comment type="similarity">
    <text evidence="1">Belongs to the UPF0175 family.</text>
</comment>
<dbReference type="EMBL" id="FMSV02000429">
    <property type="protein sequence ID" value="SEH06043.1"/>
    <property type="molecule type" value="Genomic_DNA"/>
</dbReference>
<dbReference type="InterPro" id="IPR052264">
    <property type="entry name" value="UPF0175_domain"/>
</dbReference>
<name>A0A1H6F8Z0_9GAMM</name>
<keyword evidence="3" id="KW-1185">Reference proteome</keyword>
<dbReference type="Proteomes" id="UP000236724">
    <property type="component" value="Unassembled WGS sequence"/>
</dbReference>